<evidence type="ECO:0000313" key="2">
    <source>
        <dbReference type="Proteomes" id="UP001064048"/>
    </source>
</evidence>
<keyword evidence="2" id="KW-1185">Reference proteome</keyword>
<name>A0ACC0KYJ0_CHOFU</name>
<reference evidence="1 2" key="1">
    <citation type="journal article" date="2022" name="Genome Biol. Evol.">
        <title>The Spruce Budworm Genome: Reconstructing the Evolutionary History of Antifreeze Proteins.</title>
        <authorList>
            <person name="Beliveau C."/>
            <person name="Gagne P."/>
            <person name="Picq S."/>
            <person name="Vernygora O."/>
            <person name="Keeling C.I."/>
            <person name="Pinkney K."/>
            <person name="Doucet D."/>
            <person name="Wen F."/>
            <person name="Johnston J.S."/>
            <person name="Maaroufi H."/>
            <person name="Boyle B."/>
            <person name="Laroche J."/>
            <person name="Dewar K."/>
            <person name="Juretic N."/>
            <person name="Blackburn G."/>
            <person name="Nisole A."/>
            <person name="Brunet B."/>
            <person name="Brandao M."/>
            <person name="Lumley L."/>
            <person name="Duan J."/>
            <person name="Quan G."/>
            <person name="Lucarotti C.J."/>
            <person name="Roe A.D."/>
            <person name="Sperling F.A.H."/>
            <person name="Levesque R.C."/>
            <person name="Cusson M."/>
        </authorList>
    </citation>
    <scope>NUCLEOTIDE SEQUENCE [LARGE SCALE GENOMIC DNA]</scope>
    <source>
        <strain evidence="1">Glfc:IPQL:Cfum</strain>
    </source>
</reference>
<evidence type="ECO:0000313" key="1">
    <source>
        <dbReference type="EMBL" id="KAI8441562.1"/>
    </source>
</evidence>
<comment type="caution">
    <text evidence="1">The sequence shown here is derived from an EMBL/GenBank/DDBJ whole genome shotgun (WGS) entry which is preliminary data.</text>
</comment>
<protein>
    <submittedName>
        <fullName evidence="1">Uncharacterized protein</fullName>
    </submittedName>
</protein>
<proteinExistence type="predicted"/>
<sequence>MAAGRAPPRLYALSNVPTDNYHQQLENYASEMLPVPPPPKTQVYQPPPAYQNQNPPYQNQGYQNQNTSYQNQNTSYQNSYQPPVQYDHRPKYEEYTQPKYDEYQQNQFAYGQYQQPAANYGVGSQQKIGRIQDYDPLSDGPRSAPNTQRPSATLIYNSTSDGKRGLLLTANRCNDDDDDDDVNGDDDDDDGNDDDDDDDDGDDDDDDGAHQQAAQTRPVGRVADLDPLAGEKAAYASPEQNYMQVVIPKHSADVKQKVYVAMYDYEANDSDEVSFREGDFICNVTAIDEGWMTGQVLRTGRTGMLPANYVDLAPAGTYTH</sequence>
<gene>
    <name evidence="1" type="ORF">MSG28_015144</name>
</gene>
<dbReference type="Proteomes" id="UP001064048">
    <property type="component" value="Chromosome 27"/>
</dbReference>
<organism evidence="1 2">
    <name type="scientific">Choristoneura fumiferana</name>
    <name type="common">Spruce budworm moth</name>
    <name type="synonym">Archips fumiferana</name>
    <dbReference type="NCBI Taxonomy" id="7141"/>
    <lineage>
        <taxon>Eukaryota</taxon>
        <taxon>Metazoa</taxon>
        <taxon>Ecdysozoa</taxon>
        <taxon>Arthropoda</taxon>
        <taxon>Hexapoda</taxon>
        <taxon>Insecta</taxon>
        <taxon>Pterygota</taxon>
        <taxon>Neoptera</taxon>
        <taxon>Endopterygota</taxon>
        <taxon>Lepidoptera</taxon>
        <taxon>Glossata</taxon>
        <taxon>Ditrysia</taxon>
        <taxon>Tortricoidea</taxon>
        <taxon>Tortricidae</taxon>
        <taxon>Tortricinae</taxon>
        <taxon>Choristoneura</taxon>
    </lineage>
</organism>
<dbReference type="EMBL" id="CM046127">
    <property type="protein sequence ID" value="KAI8441562.1"/>
    <property type="molecule type" value="Genomic_DNA"/>
</dbReference>
<accession>A0ACC0KYJ0</accession>